<proteinExistence type="predicted"/>
<feature type="compositionally biased region" description="Polar residues" evidence="1">
    <location>
        <begin position="734"/>
        <end position="744"/>
    </location>
</feature>
<dbReference type="InterPro" id="IPR044663">
    <property type="entry name" value="CAD1/NSL1-like"/>
</dbReference>
<dbReference type="Proteomes" id="UP000594261">
    <property type="component" value="Chromosome 5"/>
</dbReference>
<dbReference type="PROSITE" id="PS51412">
    <property type="entry name" value="MACPF_2"/>
    <property type="match status" value="1"/>
</dbReference>
<feature type="region of interest" description="Disordered" evidence="1">
    <location>
        <begin position="734"/>
        <end position="757"/>
    </location>
</feature>
<evidence type="ECO:0000313" key="4">
    <source>
        <dbReference type="Proteomes" id="UP000594261"/>
    </source>
</evidence>
<dbReference type="SMART" id="SM00457">
    <property type="entry name" value="MACPF"/>
    <property type="match status" value="1"/>
</dbReference>
<feature type="domain" description="MACPF" evidence="2">
    <location>
        <begin position="244"/>
        <end position="558"/>
    </location>
</feature>
<dbReference type="Gramene" id="QL05p052088:mrna">
    <property type="protein sequence ID" value="QL05p052088:mrna"/>
    <property type="gene ID" value="QL05p052088"/>
</dbReference>
<evidence type="ECO:0000313" key="3">
    <source>
        <dbReference type="EnsemblPlants" id="QL05p052088:mrna"/>
    </source>
</evidence>
<dbReference type="GO" id="GO:0005886">
    <property type="term" value="C:plasma membrane"/>
    <property type="evidence" value="ECO:0007669"/>
    <property type="project" value="TreeGrafter"/>
</dbReference>
<dbReference type="FunCoup" id="A0A7N2LRV5">
    <property type="interactions" value="1896"/>
</dbReference>
<accession>A0A7N2LRV5</accession>
<dbReference type="InParanoid" id="A0A7N2LRV5"/>
<dbReference type="PANTHER" id="PTHR33199">
    <property type="entry name" value="MACPF DOMAIN-CONTAINING PROTEIN CAD1"/>
    <property type="match status" value="1"/>
</dbReference>
<dbReference type="Pfam" id="PF01823">
    <property type="entry name" value="MACPF"/>
    <property type="match status" value="1"/>
</dbReference>
<organism evidence="3 4">
    <name type="scientific">Quercus lobata</name>
    <name type="common">Valley oak</name>
    <dbReference type="NCBI Taxonomy" id="97700"/>
    <lineage>
        <taxon>Eukaryota</taxon>
        <taxon>Viridiplantae</taxon>
        <taxon>Streptophyta</taxon>
        <taxon>Embryophyta</taxon>
        <taxon>Tracheophyta</taxon>
        <taxon>Spermatophyta</taxon>
        <taxon>Magnoliopsida</taxon>
        <taxon>eudicotyledons</taxon>
        <taxon>Gunneridae</taxon>
        <taxon>Pentapetalae</taxon>
        <taxon>rosids</taxon>
        <taxon>fabids</taxon>
        <taxon>Fagales</taxon>
        <taxon>Fagaceae</taxon>
        <taxon>Quercus</taxon>
    </lineage>
</organism>
<evidence type="ECO:0000256" key="1">
    <source>
        <dbReference type="SAM" id="MobiDB-lite"/>
    </source>
</evidence>
<dbReference type="OMA" id="NIETWIG"/>
<dbReference type="AlphaFoldDB" id="A0A7N2LRV5"/>
<protein>
    <recommendedName>
        <fullName evidence="2">MACPF domain-containing protein</fullName>
    </recommendedName>
</protein>
<dbReference type="InterPro" id="IPR020864">
    <property type="entry name" value="MACPF"/>
</dbReference>
<dbReference type="GO" id="GO:2000031">
    <property type="term" value="P:regulation of salicylic acid mediated signaling pathway"/>
    <property type="evidence" value="ECO:0007669"/>
    <property type="project" value="InterPro"/>
</dbReference>
<reference evidence="3 4" key="1">
    <citation type="journal article" date="2016" name="G3 (Bethesda)">
        <title>First Draft Assembly and Annotation of the Genome of a California Endemic Oak Quercus lobata Nee (Fagaceae).</title>
        <authorList>
            <person name="Sork V.L."/>
            <person name="Fitz-Gibbon S.T."/>
            <person name="Puiu D."/>
            <person name="Crepeau M."/>
            <person name="Gugger P.F."/>
            <person name="Sherman R."/>
            <person name="Stevens K."/>
            <person name="Langley C.H."/>
            <person name="Pellegrini M."/>
            <person name="Salzberg S.L."/>
        </authorList>
    </citation>
    <scope>NUCLEOTIDE SEQUENCE [LARGE SCALE GENOMIC DNA]</scope>
    <source>
        <strain evidence="3 4">cv. SW786</strain>
    </source>
</reference>
<dbReference type="PANTHER" id="PTHR33199:SF3">
    <property type="entry name" value="MACPF DOMAIN-CONTAINING PROTEIN CAD1"/>
    <property type="match status" value="1"/>
</dbReference>
<dbReference type="GO" id="GO:0009626">
    <property type="term" value="P:plant-type hypersensitive response"/>
    <property type="evidence" value="ECO:0007669"/>
    <property type="project" value="TreeGrafter"/>
</dbReference>
<name>A0A7N2LRV5_QUELO</name>
<keyword evidence="4" id="KW-1185">Reference proteome</keyword>
<dbReference type="EnsemblPlants" id="QL05p052088:mrna">
    <property type="protein sequence ID" value="QL05p052088:mrna"/>
    <property type="gene ID" value="QL05p052088"/>
</dbReference>
<reference evidence="3" key="2">
    <citation type="submission" date="2021-01" db="UniProtKB">
        <authorList>
            <consortium name="EnsemblPlants"/>
        </authorList>
    </citation>
    <scope>IDENTIFICATION</scope>
</reference>
<dbReference type="EMBL" id="LRBV02000005">
    <property type="status" value="NOT_ANNOTATED_CDS"/>
    <property type="molecule type" value="Genomic_DNA"/>
</dbReference>
<sequence length="809" mass="90568">MKDPLTMEYSETATTTAKPMTASRSFSSDALATTLSNSIQALGRGFDVTSDIRLLYCKGAPGSRLVHLDEDSTRDLVVSRGVVVPNVPLEIHCSTGEIAFESKSVCSFHERNFLWGSSAECFKYPLVAWENVCLPRELGGLGIRNLVWFNQALLGKWLWRYGRETTHLWRRVIATKYGEGKGGWSTRVCRRAHGCGLWTSIRDGWEPNKEAFVSEVLSPLAGDNDRVWSLRFYREFNDWELVASYSLLHVIQTRIPRGGAAVLTGVTKRYFCRPGCRQASKILIKLGAFLCFVPRLQVDCVLNIFTNTSISVSAPQMIIVDNFERGIIEPSSVLIVFVLEMAEYFNKKSDISGRIPLGSFNAMFNFTGSWQVDAAATKSLAMVGYFIPLFEVKLAKDGLVLSEEIKHAVPYSWDPASLASFIENFGTHIVTSATIGGRDVVYIRQHQSSPLSALDIESYVKDIGDQRFLELKSQLSAGPLKYKDKDVTVIFRRRGGDDLEQSHAKWVETIQLAPDVINMTFTPIVSLLEDVPGIKHLTRAIELYLEYKPPIEDLQYFLDFQIARVWAPEHNNLQRKEPVCSSLQFSLMGPKLYVSPDQVTVGRKPVTGLRLSLEGNKQNRLAIHMQHLVSLPKILQPHWDAHMAIGAPKWQGPEEQDSRWFEAIKWKNFSHVSTAPIEHTETCIGDLSGVHIVTGAQLGVWDFGAKNVLHLKLLFSKVPGCTIRRSVWDHNPSTLYTSQRPDGTSSSVSSDKKEDVSSSQIGKLAKIVDMTEMSKGPQDIPGHWLVTGAKLGVDKGKIVLRIKYSLLNY</sequence>
<evidence type="ECO:0000259" key="2">
    <source>
        <dbReference type="PROSITE" id="PS51412"/>
    </source>
</evidence>